<dbReference type="PRINTS" id="PR00385">
    <property type="entry name" value="P450"/>
</dbReference>
<dbReference type="SUPFAM" id="SSF48264">
    <property type="entry name" value="Cytochrome P450"/>
    <property type="match status" value="1"/>
</dbReference>
<dbReference type="PANTHER" id="PTHR24296">
    <property type="entry name" value="CYTOCHROME P450"/>
    <property type="match status" value="1"/>
</dbReference>
<evidence type="ECO:0000256" key="7">
    <source>
        <dbReference type="ARBA" id="ARBA00023002"/>
    </source>
</evidence>
<evidence type="ECO:0000256" key="1">
    <source>
        <dbReference type="ARBA" id="ARBA00004167"/>
    </source>
</evidence>
<comment type="subcellular location">
    <subcellularLocation>
        <location evidence="1">Membrane</location>
        <topology evidence="1">Single-pass membrane protein</topology>
    </subcellularLocation>
</comment>
<dbReference type="InterPro" id="IPR001128">
    <property type="entry name" value="Cyt_P450"/>
</dbReference>
<dbReference type="GO" id="GO:0005506">
    <property type="term" value="F:iron ion binding"/>
    <property type="evidence" value="ECO:0007669"/>
    <property type="project" value="InterPro"/>
</dbReference>
<keyword evidence="5 11" id="KW-0479">Metal-binding</keyword>
<dbReference type="PRINTS" id="PR00463">
    <property type="entry name" value="EP450I"/>
</dbReference>
<feature type="binding site" description="axial binding residue" evidence="11">
    <location>
        <position position="491"/>
    </location>
    <ligand>
        <name>heme</name>
        <dbReference type="ChEBI" id="CHEBI:30413"/>
    </ligand>
    <ligandPart>
        <name>Fe</name>
        <dbReference type="ChEBI" id="CHEBI:18248"/>
    </ligandPart>
</feature>
<dbReference type="InterPro" id="IPR036396">
    <property type="entry name" value="Cyt_P450_sf"/>
</dbReference>
<organism evidence="14 15">
    <name type="scientific">Zostera marina</name>
    <name type="common">Eelgrass</name>
    <dbReference type="NCBI Taxonomy" id="29655"/>
    <lineage>
        <taxon>Eukaryota</taxon>
        <taxon>Viridiplantae</taxon>
        <taxon>Streptophyta</taxon>
        <taxon>Embryophyta</taxon>
        <taxon>Tracheophyta</taxon>
        <taxon>Spermatophyta</taxon>
        <taxon>Magnoliopsida</taxon>
        <taxon>Liliopsida</taxon>
        <taxon>Zosteraceae</taxon>
        <taxon>Zostera</taxon>
    </lineage>
</organism>
<comment type="similarity">
    <text evidence="2 12">Belongs to the cytochrome P450 family.</text>
</comment>
<evidence type="ECO:0000313" key="14">
    <source>
        <dbReference type="EMBL" id="KMZ60715.1"/>
    </source>
</evidence>
<keyword evidence="3 11" id="KW-0349">Heme</keyword>
<reference evidence="15" key="1">
    <citation type="journal article" date="2016" name="Nature">
        <title>The genome of the seagrass Zostera marina reveals angiosperm adaptation to the sea.</title>
        <authorList>
            <person name="Olsen J.L."/>
            <person name="Rouze P."/>
            <person name="Verhelst B."/>
            <person name="Lin Y.-C."/>
            <person name="Bayer T."/>
            <person name="Collen J."/>
            <person name="Dattolo E."/>
            <person name="De Paoli E."/>
            <person name="Dittami S."/>
            <person name="Maumus F."/>
            <person name="Michel G."/>
            <person name="Kersting A."/>
            <person name="Lauritano C."/>
            <person name="Lohaus R."/>
            <person name="Toepel M."/>
            <person name="Tonon T."/>
            <person name="Vanneste K."/>
            <person name="Amirebrahimi M."/>
            <person name="Brakel J."/>
            <person name="Bostroem C."/>
            <person name="Chovatia M."/>
            <person name="Grimwood J."/>
            <person name="Jenkins J.W."/>
            <person name="Jueterbock A."/>
            <person name="Mraz A."/>
            <person name="Stam W.T."/>
            <person name="Tice H."/>
            <person name="Bornberg-Bauer E."/>
            <person name="Green P.J."/>
            <person name="Pearson G.A."/>
            <person name="Procaccini G."/>
            <person name="Duarte C.M."/>
            <person name="Schmutz J."/>
            <person name="Reusch T.B.H."/>
            <person name="Van de Peer Y."/>
        </authorList>
    </citation>
    <scope>NUCLEOTIDE SEQUENCE [LARGE SCALE GENOMIC DNA]</scope>
    <source>
        <strain evidence="15">cv. Finnish</strain>
    </source>
</reference>
<dbReference type="GO" id="GO:0004497">
    <property type="term" value="F:monooxygenase activity"/>
    <property type="evidence" value="ECO:0007669"/>
    <property type="project" value="UniProtKB-KW"/>
</dbReference>
<evidence type="ECO:0000256" key="13">
    <source>
        <dbReference type="SAM" id="Phobius"/>
    </source>
</evidence>
<evidence type="ECO:0000256" key="11">
    <source>
        <dbReference type="PIRSR" id="PIRSR602401-1"/>
    </source>
</evidence>
<protein>
    <recommendedName>
        <fullName evidence="16">Cytochrome P450 86B1</fullName>
    </recommendedName>
</protein>
<evidence type="ECO:0000256" key="12">
    <source>
        <dbReference type="RuleBase" id="RU000461"/>
    </source>
</evidence>
<evidence type="ECO:0008006" key="16">
    <source>
        <dbReference type="Google" id="ProtNLM"/>
    </source>
</evidence>
<dbReference type="GO" id="GO:0020037">
    <property type="term" value="F:heme binding"/>
    <property type="evidence" value="ECO:0007669"/>
    <property type="project" value="InterPro"/>
</dbReference>
<feature type="transmembrane region" description="Helical" evidence="13">
    <location>
        <begin position="26"/>
        <end position="44"/>
    </location>
</feature>
<dbReference type="GO" id="GO:0006629">
    <property type="term" value="P:lipid metabolic process"/>
    <property type="evidence" value="ECO:0007669"/>
    <property type="project" value="UniProtKB-ARBA"/>
</dbReference>
<dbReference type="AlphaFoldDB" id="A0A0K9NXQ9"/>
<sequence length="544" mass="61658">MSSANHTSSVSDASDLITASMYFREVRAFELFVAVAIFVTIRSLRKKKHRGLAVWPVVGMLPSLLLGLRHDMYEWITTVLIKQNGTFKFQGPAFTNLQCVVTADPRNLEHLLKTNFSSFPKGEYFRSILRDLLGEGIFNADDEEWRRQRKAASTEFHSPAFRAMTVDSLVELVHARLLPVLDESYSKNESIDLQDVLLRLTFDNVCMIAFGADPGCLRPGLPEIPFAKAFEDATTATVIRFVTPTAIWKALRFLNLFHERSLKNCLTAVDDFAYKVIGGRKKELLAALDASKSSATDESIIPCSRSDLLTVFMGLKDDQGSAFSDKFLRDICVNFILAGRDTSSVALTWFFWLLSKNPSVEEKIVKEVRGLVKEREILREGKVVDDEKIIFSPEEMKNVPYLQAALSEALRLYPSVPVDHKEVTADQVFPDGTVLKKGTKVIYAMYSMGRMESIWGEDCRKYKPERWLKNGRFSSESAYKFTAFNGGPRLCLGKDFAYYQMKFVAASILYRYRVNVVKKHPVSPKLALTMYMSHGLKVTVERRN</sequence>
<evidence type="ECO:0000313" key="15">
    <source>
        <dbReference type="Proteomes" id="UP000036987"/>
    </source>
</evidence>
<dbReference type="FunFam" id="1.10.630.10:FF:000044">
    <property type="entry name" value="Cytochrome P450"/>
    <property type="match status" value="1"/>
</dbReference>
<gene>
    <name evidence="14" type="ORF">ZOSMA_57G00510</name>
</gene>
<keyword evidence="9 12" id="KW-0503">Monooxygenase</keyword>
<dbReference type="STRING" id="29655.A0A0K9NXQ9"/>
<dbReference type="OrthoDB" id="1470350at2759"/>
<keyword evidence="6 13" id="KW-1133">Transmembrane helix</keyword>
<proteinExistence type="inferred from homology"/>
<dbReference type="InterPro" id="IPR002401">
    <property type="entry name" value="Cyt_P450_E_grp-I"/>
</dbReference>
<evidence type="ECO:0000256" key="3">
    <source>
        <dbReference type="ARBA" id="ARBA00022617"/>
    </source>
</evidence>
<dbReference type="Gene3D" id="1.10.630.10">
    <property type="entry name" value="Cytochrome P450"/>
    <property type="match status" value="1"/>
</dbReference>
<evidence type="ECO:0000256" key="8">
    <source>
        <dbReference type="ARBA" id="ARBA00023004"/>
    </source>
</evidence>
<comment type="caution">
    <text evidence="14">The sequence shown here is derived from an EMBL/GenBank/DDBJ whole genome shotgun (WGS) entry which is preliminary data.</text>
</comment>
<dbReference type="EMBL" id="LFYR01001587">
    <property type="protein sequence ID" value="KMZ60715.1"/>
    <property type="molecule type" value="Genomic_DNA"/>
</dbReference>
<accession>A0A0K9NXQ9</accession>
<evidence type="ECO:0000256" key="6">
    <source>
        <dbReference type="ARBA" id="ARBA00022989"/>
    </source>
</evidence>
<evidence type="ECO:0000256" key="9">
    <source>
        <dbReference type="ARBA" id="ARBA00023033"/>
    </source>
</evidence>
<evidence type="ECO:0000256" key="5">
    <source>
        <dbReference type="ARBA" id="ARBA00022723"/>
    </source>
</evidence>
<evidence type="ECO:0000256" key="2">
    <source>
        <dbReference type="ARBA" id="ARBA00010617"/>
    </source>
</evidence>
<keyword evidence="8 11" id="KW-0408">Iron</keyword>
<feature type="transmembrane region" description="Helical" evidence="13">
    <location>
        <begin position="51"/>
        <end position="68"/>
    </location>
</feature>
<dbReference type="Proteomes" id="UP000036987">
    <property type="component" value="Unassembled WGS sequence"/>
</dbReference>
<dbReference type="InterPro" id="IPR017972">
    <property type="entry name" value="Cyt_P450_CS"/>
</dbReference>
<name>A0A0K9NXQ9_ZOSMR</name>
<keyword evidence="10 13" id="KW-0472">Membrane</keyword>
<evidence type="ECO:0000256" key="4">
    <source>
        <dbReference type="ARBA" id="ARBA00022692"/>
    </source>
</evidence>
<comment type="cofactor">
    <cofactor evidence="11">
        <name>heme</name>
        <dbReference type="ChEBI" id="CHEBI:30413"/>
    </cofactor>
</comment>
<dbReference type="Pfam" id="PF00067">
    <property type="entry name" value="p450"/>
    <property type="match status" value="1"/>
</dbReference>
<dbReference type="OMA" id="AKNPRIW"/>
<keyword evidence="15" id="KW-1185">Reference proteome</keyword>
<keyword evidence="7 12" id="KW-0560">Oxidoreductase</keyword>
<dbReference type="PROSITE" id="PS00086">
    <property type="entry name" value="CYTOCHROME_P450"/>
    <property type="match status" value="1"/>
</dbReference>
<dbReference type="GO" id="GO:0016705">
    <property type="term" value="F:oxidoreductase activity, acting on paired donors, with incorporation or reduction of molecular oxygen"/>
    <property type="evidence" value="ECO:0007669"/>
    <property type="project" value="InterPro"/>
</dbReference>
<evidence type="ECO:0000256" key="10">
    <source>
        <dbReference type="ARBA" id="ARBA00023136"/>
    </source>
</evidence>
<dbReference type="GO" id="GO:0016020">
    <property type="term" value="C:membrane"/>
    <property type="evidence" value="ECO:0007669"/>
    <property type="project" value="UniProtKB-SubCell"/>
</dbReference>
<dbReference type="CDD" id="cd11064">
    <property type="entry name" value="CYP86A"/>
    <property type="match status" value="1"/>
</dbReference>
<keyword evidence="4 13" id="KW-0812">Transmembrane</keyword>